<dbReference type="EMBL" id="JXTC01000103">
    <property type="protein sequence ID" value="PON88630.1"/>
    <property type="molecule type" value="Genomic_DNA"/>
</dbReference>
<dbReference type="Proteomes" id="UP000237000">
    <property type="component" value="Unassembled WGS sequence"/>
</dbReference>
<sequence length="89" mass="10573">MDEFGESNIFLNNNDPYYFIFVADCRSRLKFPIPVNYFENCLSICYVPVKRKEPLGENGMFEAMIHNATIFFSLRSCLKYCIRTLYYIN</sequence>
<keyword evidence="1" id="KW-0808">Transferase</keyword>
<evidence type="ECO:0000313" key="2">
    <source>
        <dbReference type="Proteomes" id="UP000237000"/>
    </source>
</evidence>
<keyword evidence="2" id="KW-1185">Reference proteome</keyword>
<gene>
    <name evidence="1" type="ORF">TorRG33x02_155350</name>
</gene>
<dbReference type="Gene3D" id="3.30.559.10">
    <property type="entry name" value="Chloramphenicol acetyltransferase-like domain"/>
    <property type="match status" value="1"/>
</dbReference>
<protein>
    <submittedName>
        <fullName evidence="1">Chloramphenicol acetyltransferase-like domain containing protein</fullName>
    </submittedName>
</protein>
<organism evidence="1 2">
    <name type="scientific">Trema orientale</name>
    <name type="common">Charcoal tree</name>
    <name type="synonym">Celtis orientalis</name>
    <dbReference type="NCBI Taxonomy" id="63057"/>
    <lineage>
        <taxon>Eukaryota</taxon>
        <taxon>Viridiplantae</taxon>
        <taxon>Streptophyta</taxon>
        <taxon>Embryophyta</taxon>
        <taxon>Tracheophyta</taxon>
        <taxon>Spermatophyta</taxon>
        <taxon>Magnoliopsida</taxon>
        <taxon>eudicotyledons</taxon>
        <taxon>Gunneridae</taxon>
        <taxon>Pentapetalae</taxon>
        <taxon>rosids</taxon>
        <taxon>fabids</taxon>
        <taxon>Rosales</taxon>
        <taxon>Cannabaceae</taxon>
        <taxon>Trema</taxon>
    </lineage>
</organism>
<proteinExistence type="predicted"/>
<dbReference type="AlphaFoldDB" id="A0A2P5ESW9"/>
<reference evidence="2" key="1">
    <citation type="submission" date="2016-06" db="EMBL/GenBank/DDBJ databases">
        <title>Parallel loss of symbiosis genes in relatives of nitrogen-fixing non-legume Parasponia.</title>
        <authorList>
            <person name="Van Velzen R."/>
            <person name="Holmer R."/>
            <person name="Bu F."/>
            <person name="Rutten L."/>
            <person name="Van Zeijl A."/>
            <person name="Liu W."/>
            <person name="Santuari L."/>
            <person name="Cao Q."/>
            <person name="Sharma T."/>
            <person name="Shen D."/>
            <person name="Roswanjaya Y."/>
            <person name="Wardhani T."/>
            <person name="Kalhor M.S."/>
            <person name="Jansen J."/>
            <person name="Van den Hoogen J."/>
            <person name="Gungor B."/>
            <person name="Hartog M."/>
            <person name="Hontelez J."/>
            <person name="Verver J."/>
            <person name="Yang W.-C."/>
            <person name="Schijlen E."/>
            <person name="Repin R."/>
            <person name="Schilthuizen M."/>
            <person name="Schranz E."/>
            <person name="Heidstra R."/>
            <person name="Miyata K."/>
            <person name="Fedorova E."/>
            <person name="Kohlen W."/>
            <person name="Bisseling T."/>
            <person name="Smit S."/>
            <person name="Geurts R."/>
        </authorList>
    </citation>
    <scope>NUCLEOTIDE SEQUENCE [LARGE SCALE GENOMIC DNA]</scope>
    <source>
        <strain evidence="2">cv. RG33-2</strain>
    </source>
</reference>
<dbReference type="InterPro" id="IPR023213">
    <property type="entry name" value="CAT-like_dom_sf"/>
</dbReference>
<evidence type="ECO:0000313" key="1">
    <source>
        <dbReference type="EMBL" id="PON88630.1"/>
    </source>
</evidence>
<accession>A0A2P5ESW9</accession>
<dbReference type="STRING" id="63057.A0A2P5ESW9"/>
<dbReference type="InParanoid" id="A0A2P5ESW9"/>
<dbReference type="GO" id="GO:0016740">
    <property type="term" value="F:transferase activity"/>
    <property type="evidence" value="ECO:0007669"/>
    <property type="project" value="UniProtKB-KW"/>
</dbReference>
<comment type="caution">
    <text evidence="1">The sequence shown here is derived from an EMBL/GenBank/DDBJ whole genome shotgun (WGS) entry which is preliminary data.</text>
</comment>
<dbReference type="OrthoDB" id="1862401at2759"/>
<name>A0A2P5ESW9_TREOI</name>